<reference evidence="3 4" key="1">
    <citation type="submission" date="2012-06" db="EMBL/GenBank/DDBJ databases">
        <title>Finished chromosome of genome of Microcoleus sp. PCC 7113.</title>
        <authorList>
            <consortium name="US DOE Joint Genome Institute"/>
            <person name="Gugger M."/>
            <person name="Coursin T."/>
            <person name="Rippka R."/>
            <person name="Tandeau De Marsac N."/>
            <person name="Huntemann M."/>
            <person name="Wei C.-L."/>
            <person name="Han J."/>
            <person name="Detter J.C."/>
            <person name="Han C."/>
            <person name="Tapia R."/>
            <person name="Chen A."/>
            <person name="Kyrpides N."/>
            <person name="Mavromatis K."/>
            <person name="Markowitz V."/>
            <person name="Szeto E."/>
            <person name="Ivanova N."/>
            <person name="Pagani I."/>
            <person name="Pati A."/>
            <person name="Goodwin L."/>
            <person name="Nordberg H.P."/>
            <person name="Cantor M.N."/>
            <person name="Hua S.X."/>
            <person name="Woyke T."/>
            <person name="Kerfeld C.A."/>
        </authorList>
    </citation>
    <scope>NUCLEOTIDE SEQUENCE [LARGE SCALE GENOMIC DNA]</scope>
    <source>
        <strain evidence="3 4">PCC 7113</strain>
    </source>
</reference>
<dbReference type="HOGENOM" id="CLU_001325_1_0_3"/>
<dbReference type="NCBIfam" id="TIGR01901">
    <property type="entry name" value="adhes_NPXG"/>
    <property type="match status" value="1"/>
</dbReference>
<dbReference type="STRING" id="1173027.Mic7113_2255"/>
<dbReference type="SUPFAM" id="SSF51126">
    <property type="entry name" value="Pectin lyase-like"/>
    <property type="match status" value="3"/>
</dbReference>
<dbReference type="PATRIC" id="fig|1173027.3.peg.2461"/>
<dbReference type="KEGG" id="mic:Mic7113_2255"/>
<dbReference type="eggNOG" id="COG3210">
    <property type="taxonomic scope" value="Bacteria"/>
</dbReference>
<dbReference type="OrthoDB" id="436571at2"/>
<evidence type="ECO:0000313" key="4">
    <source>
        <dbReference type="Proteomes" id="UP000010471"/>
    </source>
</evidence>
<evidence type="ECO:0000259" key="2">
    <source>
        <dbReference type="SMART" id="SM00912"/>
    </source>
</evidence>
<dbReference type="Gene3D" id="2.160.20.10">
    <property type="entry name" value="Single-stranded right-handed beta-helix, Pectin lyase-like"/>
    <property type="match status" value="5"/>
</dbReference>
<dbReference type="InterPro" id="IPR008638">
    <property type="entry name" value="FhaB/CdiA-like_TPS"/>
</dbReference>
<dbReference type="InterPro" id="IPR011050">
    <property type="entry name" value="Pectin_lyase_fold/virulence"/>
</dbReference>
<feature type="signal peptide" evidence="1">
    <location>
        <begin position="1"/>
        <end position="27"/>
    </location>
</feature>
<gene>
    <name evidence="3" type="ORF">Mic7113_2255</name>
</gene>
<accession>K9WEZ5</accession>
<feature type="domain" description="Filamentous haemagglutinin FhaB/tRNA nuclease CdiA-like TPS" evidence="2">
    <location>
        <begin position="30"/>
        <end position="141"/>
    </location>
</feature>
<proteinExistence type="predicted"/>
<dbReference type="SMART" id="SM00912">
    <property type="entry name" value="Haemagg_act"/>
    <property type="match status" value="1"/>
</dbReference>
<dbReference type="Pfam" id="PF05860">
    <property type="entry name" value="TPS"/>
    <property type="match status" value="1"/>
</dbReference>
<feature type="chain" id="PRO_5003937358" evidence="1">
    <location>
        <begin position="28"/>
        <end position="1382"/>
    </location>
</feature>
<dbReference type="InterPro" id="IPR012334">
    <property type="entry name" value="Pectin_lyas_fold"/>
</dbReference>
<dbReference type="RefSeq" id="WP_015182219.1">
    <property type="nucleotide sequence ID" value="NC_019738.1"/>
</dbReference>
<sequence>MKRCINPYWIAAGISLCYLATTTPVVAQITSDGTLPTNVTRSGNIWEITGGTQAGGNLFHSFSQFSVPTGNAAYFNNAPLIENIFSRVTGSSASEIDGLIRTNGTANLFLLNPNGILFGSNARLDIGGSFTASTSDRIVFADGTQFKATDTASQPLLTISTPLGVQYGTQPSGTINNAGNLAVKSNANITLFGTTVTNTGQLVAPGGTVQVLGDRIALLDNALIDVSAVGGGGTVLIGGDYQGKGTVPNASRSFVSKDVTINADALDNGNGGKVIIWSDESTRFYGNIRVRGGKDGGNGGFVEVSGGQFLDFQGNVNTSAPKGSFGTLLLDPTDIEIVATGGNTTSTNLLFTDPPFPLAQIDASVINNALANVVLQATNNITFSTGINIAAPGVGLTAQAGNNITVALPVGNSFETKGGDMRFIAGNNIVVNTFVSNWISPHGGNIQLIAGAGNGATGSITVDGNLLSFPGNTGNISLAARGDISITGRSQIRSNLGDISFNAGGNLFITGISSVDSTRDLFITAAGTILIDNSKVSADRVSPNSIGGNVNVDAARLRLLNGGQLTADGIFDGNGGIVTIRVPEIEMDSTGIYGNSQISASAIRSLGSIPRGNAGKIEIQTGRLTARNGAQIIAATYGSGNAGEVTVRANEIELIGVAFGDKEASGFFANNQPGSTGGNGRIAINTGRLLARDGAGVFVASFNNQTSGEIRIQASDIALIGNAPSYGCYGSYGCGGLLARALEGTGNAGAIAIDTNRLLVQDGALIDVRAATGNGGNLNIRATDSMIVSDRGIVSAVSTGIGAGGNIAINTKNLTVQNNSIVGTGSNNQDNAGSITVRNSESVTVSNRSVISSLFYGSGAGANLDIETGNLTISDGSGVLTSSAGQGNAGNLNVRAANSVNVINNGILSTGTLGTGAGGNLAIETKNLNILTSGKVFTSSLDASTFDFSILDPNIYSPASVELIRNSVNAAAQGNFTQGNSGNLTVTATDSVNVATNGLLSTQAYGKASAGNLAVTTGQLTLQDAGTISTTSFGEGFGGNIQLQANSLSLNNDGRISSRSQGANRAGNISINVRDNLQSSRGDILATSVQSGGGDININARDVRLRNSSLISSSVFNSTGGGGNITINSETFLALEDSDILANADAGPGGNIRIISPAFLVDLFENNRAVAVGRNPGDLSRFRGNSRVDISDNFGRLPNNQSDIISNAFSSLFDNDRTDISAASQSGSSGTVTIPPIEPFRRLAPLPAGLVDASDQINQNCSPRRAGDRAQNRFIITGRGGLPPSPNDVLQGDSVTTDWVTLDSQEEQFKDTTSGDRTTEDSARLTYPPTPVTIAAPTKHELVEAQGWVYGSKGEVILTASASTVTHRSPFITPLSCEDIKN</sequence>
<keyword evidence="4" id="KW-1185">Reference proteome</keyword>
<organism evidence="3 4">
    <name type="scientific">Allocoleopsis franciscana PCC 7113</name>
    <dbReference type="NCBI Taxonomy" id="1173027"/>
    <lineage>
        <taxon>Bacteria</taxon>
        <taxon>Bacillati</taxon>
        <taxon>Cyanobacteriota</taxon>
        <taxon>Cyanophyceae</taxon>
        <taxon>Coleofasciculales</taxon>
        <taxon>Coleofasciculaceae</taxon>
        <taxon>Allocoleopsis</taxon>
        <taxon>Allocoleopsis franciscana</taxon>
    </lineage>
</organism>
<dbReference type="Proteomes" id="UP000010471">
    <property type="component" value="Chromosome"/>
</dbReference>
<protein>
    <submittedName>
        <fullName evidence="3">Filamentous hemagglutinin family N-terminal domain protein</fullName>
    </submittedName>
</protein>
<evidence type="ECO:0000313" key="3">
    <source>
        <dbReference type="EMBL" id="AFZ18067.1"/>
    </source>
</evidence>
<evidence type="ECO:0000256" key="1">
    <source>
        <dbReference type="SAM" id="SignalP"/>
    </source>
</evidence>
<keyword evidence="1" id="KW-0732">Signal</keyword>
<dbReference type="EMBL" id="CP003630">
    <property type="protein sequence ID" value="AFZ18067.1"/>
    <property type="molecule type" value="Genomic_DNA"/>
</dbReference>
<name>K9WEZ5_9CYAN</name>